<dbReference type="STRING" id="683960.A0A1E3P7S8"/>
<evidence type="ECO:0000256" key="1">
    <source>
        <dbReference type="ARBA" id="ARBA00004141"/>
    </source>
</evidence>
<dbReference type="GO" id="GO:0005737">
    <property type="term" value="C:cytoplasm"/>
    <property type="evidence" value="ECO:0007669"/>
    <property type="project" value="TreeGrafter"/>
</dbReference>
<reference evidence="7 8" key="1">
    <citation type="journal article" date="2016" name="Proc. Natl. Acad. Sci. U.S.A.">
        <title>Comparative genomics of biotechnologically important yeasts.</title>
        <authorList>
            <person name="Riley R."/>
            <person name="Haridas S."/>
            <person name="Wolfe K.H."/>
            <person name="Lopes M.R."/>
            <person name="Hittinger C.T."/>
            <person name="Goeker M."/>
            <person name="Salamov A.A."/>
            <person name="Wisecaver J.H."/>
            <person name="Long T.M."/>
            <person name="Calvey C.H."/>
            <person name="Aerts A.L."/>
            <person name="Barry K.W."/>
            <person name="Choi C."/>
            <person name="Clum A."/>
            <person name="Coughlan A.Y."/>
            <person name="Deshpande S."/>
            <person name="Douglass A.P."/>
            <person name="Hanson S.J."/>
            <person name="Klenk H.-P."/>
            <person name="LaButti K.M."/>
            <person name="Lapidus A."/>
            <person name="Lindquist E.A."/>
            <person name="Lipzen A.M."/>
            <person name="Meier-Kolthoff J.P."/>
            <person name="Ohm R.A."/>
            <person name="Otillar R.P."/>
            <person name="Pangilinan J.L."/>
            <person name="Peng Y."/>
            <person name="Rokas A."/>
            <person name="Rosa C.A."/>
            <person name="Scheuner C."/>
            <person name="Sibirny A.A."/>
            <person name="Slot J.C."/>
            <person name="Stielow J.B."/>
            <person name="Sun H."/>
            <person name="Kurtzman C.P."/>
            <person name="Blackwell M."/>
            <person name="Grigoriev I.V."/>
            <person name="Jeffries T.W."/>
        </authorList>
    </citation>
    <scope>NUCLEOTIDE SEQUENCE [LARGE SCALE GENOMIC DNA]</scope>
    <source>
        <strain evidence="8">ATCC 58044 / CBS 1984 / NCYC 433 / NRRL Y-366-8</strain>
    </source>
</reference>
<dbReference type="GO" id="GO:0016020">
    <property type="term" value="C:membrane"/>
    <property type="evidence" value="ECO:0007669"/>
    <property type="project" value="UniProtKB-SubCell"/>
</dbReference>
<feature type="domain" description="EXS" evidence="6">
    <location>
        <begin position="186"/>
        <end position="393"/>
    </location>
</feature>
<evidence type="ECO:0000256" key="2">
    <source>
        <dbReference type="ARBA" id="ARBA00022692"/>
    </source>
</evidence>
<protein>
    <recommendedName>
        <fullName evidence="6">EXS domain-containing protein</fullName>
    </recommendedName>
</protein>
<dbReference type="Proteomes" id="UP000094112">
    <property type="component" value="Unassembled WGS sequence"/>
</dbReference>
<evidence type="ECO:0000256" key="5">
    <source>
        <dbReference type="SAM" id="Phobius"/>
    </source>
</evidence>
<dbReference type="Pfam" id="PF03124">
    <property type="entry name" value="EXS"/>
    <property type="match status" value="1"/>
</dbReference>
<dbReference type="OrthoDB" id="2159384at2759"/>
<dbReference type="RefSeq" id="XP_019040577.1">
    <property type="nucleotide sequence ID" value="XM_019183278.1"/>
</dbReference>
<dbReference type="GeneID" id="30200524"/>
<dbReference type="EMBL" id="KV454209">
    <property type="protein sequence ID" value="ODQ61370.1"/>
    <property type="molecule type" value="Genomic_DNA"/>
</dbReference>
<accession>A0A1E3P7S8</accession>
<feature type="transmembrane region" description="Helical" evidence="5">
    <location>
        <begin position="333"/>
        <end position="351"/>
    </location>
</feature>
<proteinExistence type="predicted"/>
<feature type="transmembrane region" description="Helical" evidence="5">
    <location>
        <begin position="72"/>
        <end position="89"/>
    </location>
</feature>
<sequence length="393" mass="46193">MPQETDIFDNILPLPYRVISLIVLGSWLWLLTLKISNNVGINITSLLKIDESPTSTNLTIAQIMHNHEKSSINISLLFVTSYIIFTLFHDQNIESLTIFDFLPLLTIMAIFYTLLKPNNLGSKRLLSSFKRILKGNIDQSIRTNDILLSDTLTSYSKILIDFAIYMCHIINFETCLPKSKGSTINRSCGDSILLESLVGVIPTLIRLRQCFIEYKISNQRNKTHLLNFIKYSTNIPILIISLIIKIKKTDKLTKIWVLASLINSTYSFIWDVNNDWDLKFFQKFIYGKNDHGVLRLKLHYDFKLFYYIAILLDFQFRYIWVLKFSPKYENANLFWNFLSCLYTTEFGLYCLQTIEIFRRWIWVFIKVEVDFINMNPLEYRKDHDSIELDSLKD</sequence>
<evidence type="ECO:0000256" key="4">
    <source>
        <dbReference type="ARBA" id="ARBA00023136"/>
    </source>
</evidence>
<feature type="transmembrane region" description="Helical" evidence="5">
    <location>
        <begin position="14"/>
        <end position="33"/>
    </location>
</feature>
<keyword evidence="2 5" id="KW-0812">Transmembrane</keyword>
<dbReference type="PANTHER" id="PTHR10783:SF46">
    <property type="entry name" value="PROTEIN ERD1 HOMOLOG 2"/>
    <property type="match status" value="1"/>
</dbReference>
<evidence type="ECO:0000256" key="3">
    <source>
        <dbReference type="ARBA" id="ARBA00022989"/>
    </source>
</evidence>
<evidence type="ECO:0000313" key="7">
    <source>
        <dbReference type="EMBL" id="ODQ61370.1"/>
    </source>
</evidence>
<gene>
    <name evidence="7" type="ORF">WICANDRAFT_61926</name>
</gene>
<dbReference type="AlphaFoldDB" id="A0A1E3P7S8"/>
<keyword evidence="8" id="KW-1185">Reference proteome</keyword>
<feature type="transmembrane region" description="Helical" evidence="5">
    <location>
        <begin position="304"/>
        <end position="321"/>
    </location>
</feature>
<dbReference type="InterPro" id="IPR004342">
    <property type="entry name" value="EXS_C"/>
</dbReference>
<evidence type="ECO:0000259" key="6">
    <source>
        <dbReference type="PROSITE" id="PS51380"/>
    </source>
</evidence>
<dbReference type="PROSITE" id="PS51380">
    <property type="entry name" value="EXS"/>
    <property type="match status" value="1"/>
</dbReference>
<feature type="transmembrane region" description="Helical" evidence="5">
    <location>
        <begin position="95"/>
        <end position="115"/>
    </location>
</feature>
<evidence type="ECO:0000313" key="8">
    <source>
        <dbReference type="Proteomes" id="UP000094112"/>
    </source>
</evidence>
<comment type="subcellular location">
    <subcellularLocation>
        <location evidence="1">Membrane</location>
        <topology evidence="1">Multi-pass membrane protein</topology>
    </subcellularLocation>
</comment>
<organism evidence="7 8">
    <name type="scientific">Wickerhamomyces anomalus (strain ATCC 58044 / CBS 1984 / NCYC 433 / NRRL Y-366-8)</name>
    <name type="common">Yeast</name>
    <name type="synonym">Hansenula anomala</name>
    <dbReference type="NCBI Taxonomy" id="683960"/>
    <lineage>
        <taxon>Eukaryota</taxon>
        <taxon>Fungi</taxon>
        <taxon>Dikarya</taxon>
        <taxon>Ascomycota</taxon>
        <taxon>Saccharomycotina</taxon>
        <taxon>Saccharomycetes</taxon>
        <taxon>Phaffomycetales</taxon>
        <taxon>Wickerhamomycetaceae</taxon>
        <taxon>Wickerhamomyces</taxon>
    </lineage>
</organism>
<keyword evidence="3 5" id="KW-1133">Transmembrane helix</keyword>
<name>A0A1E3P7S8_WICAA</name>
<keyword evidence="4 5" id="KW-0472">Membrane</keyword>
<dbReference type="PANTHER" id="PTHR10783">
    <property type="entry name" value="XENOTROPIC AND POLYTROPIC RETROVIRUS RECEPTOR 1-RELATED"/>
    <property type="match status" value="1"/>
</dbReference>